<evidence type="ECO:0000313" key="1">
    <source>
        <dbReference type="EMBL" id="ARR02197.1"/>
    </source>
</evidence>
<evidence type="ECO:0000313" key="2">
    <source>
        <dbReference type="Proteomes" id="UP000194265"/>
    </source>
</evidence>
<dbReference type="RefSeq" id="WP_086333646.1">
    <property type="nucleotide sequence ID" value="NZ_CP018791.1"/>
</dbReference>
<dbReference type="STRING" id="1660074.CVIC8964_0785"/>
<sequence>MVKGEMILEQISNFLAEINNVDECMMEIYRDEYYTDDNIHIIIESLEDLDTQLKIAIKRLRTLYYGV</sequence>
<protein>
    <submittedName>
        <fullName evidence="1">Uncharacterized protein</fullName>
    </submittedName>
</protein>
<dbReference type="EMBL" id="CP018791">
    <property type="protein sequence ID" value="ARR02197.1"/>
    <property type="molecule type" value="Genomic_DNA"/>
</dbReference>
<proteinExistence type="predicted"/>
<reference evidence="1 2" key="1">
    <citation type="journal article" date="2017" name="Genome Biol. Evol.">
        <title>Comparative Genomic Analysis Identifies a Campylobacter Clade Deficient in Selenium Metabolism.</title>
        <authorList>
            <person name="Miller W.G."/>
            <person name="Yee E."/>
            <person name="Lopes B.S."/>
            <person name="Chapman M.H."/>
            <person name="Huynh S."/>
            <person name="Bono J.L."/>
            <person name="Parker C.T."/>
            <person name="Strachan N.J.C."/>
            <person name="Forbes K.J."/>
        </authorList>
    </citation>
    <scope>NUCLEOTIDE SEQUENCE [LARGE SCALE GENOMIC DNA]</scope>
    <source>
        <strain evidence="1 2">RM8964</strain>
    </source>
</reference>
<organism evidence="1 2">
    <name type="scientific">Campylobacter vicugnae</name>
    <dbReference type="NCBI Taxonomy" id="1660076"/>
    <lineage>
        <taxon>Bacteria</taxon>
        <taxon>Pseudomonadati</taxon>
        <taxon>Campylobacterota</taxon>
        <taxon>Epsilonproteobacteria</taxon>
        <taxon>Campylobacterales</taxon>
        <taxon>Campylobacteraceae</taxon>
        <taxon>Campylobacter</taxon>
    </lineage>
</organism>
<accession>A0A1X9T0Y4</accession>
<dbReference type="AlphaFoldDB" id="A0A1X9T0Y4"/>
<name>A0A1X9T0Y4_9BACT</name>
<gene>
    <name evidence="1" type="ORF">CVIC8964_0785</name>
</gene>
<dbReference type="Proteomes" id="UP000194265">
    <property type="component" value="Chromosome"/>
</dbReference>